<dbReference type="PANTHER" id="PTHR43267:SF3">
    <property type="entry name" value="THIF PROTEIN"/>
    <property type="match status" value="1"/>
</dbReference>
<keyword evidence="2" id="KW-0812">Transmembrane</keyword>
<dbReference type="InterPro" id="IPR045886">
    <property type="entry name" value="ThiF/MoeB/HesA"/>
</dbReference>
<dbReference type="OrthoDB" id="9804286at2"/>
<dbReference type="GO" id="GO:0008641">
    <property type="term" value="F:ubiquitin-like modifier activating enzyme activity"/>
    <property type="evidence" value="ECO:0007669"/>
    <property type="project" value="InterPro"/>
</dbReference>
<dbReference type="Proteomes" id="UP000036851">
    <property type="component" value="Unassembled WGS sequence"/>
</dbReference>
<dbReference type="RefSeq" id="WP_052898957.1">
    <property type="nucleotide sequence ID" value="NZ_JRXE01000010.1"/>
</dbReference>
<dbReference type="PROSITE" id="PS50206">
    <property type="entry name" value="RHODANESE_3"/>
    <property type="match status" value="1"/>
</dbReference>
<evidence type="ECO:0000313" key="4">
    <source>
        <dbReference type="EMBL" id="KOC90493.1"/>
    </source>
</evidence>
<evidence type="ECO:0000259" key="3">
    <source>
        <dbReference type="PROSITE" id="PS50206"/>
    </source>
</evidence>
<dbReference type="Pfam" id="PF00899">
    <property type="entry name" value="ThiF"/>
    <property type="match status" value="1"/>
</dbReference>
<evidence type="ECO:0000256" key="1">
    <source>
        <dbReference type="ARBA" id="ARBA00009919"/>
    </source>
</evidence>
<dbReference type="SUPFAM" id="SSF69572">
    <property type="entry name" value="Activating enzymes of the ubiquitin-like proteins"/>
    <property type="match status" value="1"/>
</dbReference>
<dbReference type="EMBL" id="JRXE01000010">
    <property type="protein sequence ID" value="KOC90493.1"/>
    <property type="molecule type" value="Genomic_DNA"/>
</dbReference>
<dbReference type="EMBL" id="JRXF01000012">
    <property type="protein sequence ID" value="KOC93628.1"/>
    <property type="molecule type" value="Genomic_DNA"/>
</dbReference>
<dbReference type="PATRIC" id="fig|1560201.3.peg.1913"/>
<gene>
    <name evidence="4" type="ORF">NG42_09010</name>
    <name evidence="5" type="ORF">NG43_09055</name>
</gene>
<reference evidence="6 7" key="1">
    <citation type="journal article" date="2015" name="Int. J. Syst. Evol. Microbiol.">
        <title>Erwinia iniecta sp. nov., isolated from Russian wheat aphids (Diuraphis noxia).</title>
        <authorList>
            <person name="Campillo T."/>
            <person name="Luna E."/>
            <person name="Portier P."/>
            <person name="Fischer-Le Saux M."/>
            <person name="Lapitan N."/>
            <person name="Tisserat N.A."/>
            <person name="Leach J.E."/>
        </authorList>
    </citation>
    <scope>NUCLEOTIDE SEQUENCE [LARGE SCALE GENOMIC DNA]</scope>
    <source>
        <strain evidence="4 7">B120</strain>
        <strain evidence="5 6">B149</strain>
    </source>
</reference>
<keyword evidence="2" id="KW-1133">Transmembrane helix</keyword>
<dbReference type="CDD" id="cd00158">
    <property type="entry name" value="RHOD"/>
    <property type="match status" value="1"/>
</dbReference>
<accession>A0A0L7TE39</accession>
<organism evidence="5 6">
    <name type="scientific">Winslowiella iniecta</name>
    <dbReference type="NCBI Taxonomy" id="1560201"/>
    <lineage>
        <taxon>Bacteria</taxon>
        <taxon>Pseudomonadati</taxon>
        <taxon>Pseudomonadota</taxon>
        <taxon>Gammaproteobacteria</taxon>
        <taxon>Enterobacterales</taxon>
        <taxon>Erwiniaceae</taxon>
        <taxon>Winslowiella</taxon>
    </lineage>
</organism>
<dbReference type="InterPro" id="IPR036873">
    <property type="entry name" value="Rhodanese-like_dom_sf"/>
</dbReference>
<keyword evidence="2" id="KW-0472">Membrane</keyword>
<proteinExistence type="inferred from homology"/>
<dbReference type="STRING" id="1560201.NG42_09010"/>
<dbReference type="FunFam" id="3.40.50.720:FF:000080">
    <property type="entry name" value="Thiazole biosynthesis adenylyltransferase ThiF"/>
    <property type="match status" value="1"/>
</dbReference>
<protein>
    <submittedName>
        <fullName evidence="5">Thiamine biosynthesis protein ThiF</fullName>
    </submittedName>
</protein>
<feature type="transmembrane region" description="Helical" evidence="2">
    <location>
        <begin position="26"/>
        <end position="50"/>
    </location>
</feature>
<sequence length="324" mass="34642">MSRYQRQTMLPEVGPQGEQRLAQARVLVVGAGGLGSVILPLLAGAGVGYLRIYDADKVELHNLHRQTLFSMNDLHLPKVVCASRALSKLNPECQVEAVSQRLCGSNLADALADIDLVIDAADNFAVTYQLSDACYPLSLPLISASALGRQGYLGGFCATAPSYRAVFPSLPKAAANCNTAGVMGPAVSTLGAMQAQMALSVLLELSPSPLGCVVNCDFVRWHFSQFRFDGAPEPSEPVVPFIDSGMLDARDCIVELRSDEEAPLSVAASVIRLLPRQMADWQPPADRRIVLVCASGIRAARAASELEQRGYRQLAILPADHSQG</sequence>
<evidence type="ECO:0000256" key="2">
    <source>
        <dbReference type="SAM" id="Phobius"/>
    </source>
</evidence>
<dbReference type="Gene3D" id="3.40.50.720">
    <property type="entry name" value="NAD(P)-binding Rossmann-like Domain"/>
    <property type="match status" value="1"/>
</dbReference>
<evidence type="ECO:0000313" key="7">
    <source>
        <dbReference type="Proteomes" id="UP000037088"/>
    </source>
</evidence>
<dbReference type="GO" id="GO:0061503">
    <property type="term" value="F:tRNA threonylcarbamoyladenosine dehydratase"/>
    <property type="evidence" value="ECO:0007669"/>
    <property type="project" value="TreeGrafter"/>
</dbReference>
<feature type="domain" description="Rhodanese" evidence="3">
    <location>
        <begin position="274"/>
        <end position="324"/>
    </location>
</feature>
<keyword evidence="7" id="KW-1185">Reference proteome</keyword>
<dbReference type="Gene3D" id="3.40.250.10">
    <property type="entry name" value="Rhodanese-like domain"/>
    <property type="match status" value="1"/>
</dbReference>
<dbReference type="InterPro" id="IPR035985">
    <property type="entry name" value="Ubiquitin-activating_enz"/>
</dbReference>
<dbReference type="InterPro" id="IPR001763">
    <property type="entry name" value="Rhodanese-like_dom"/>
</dbReference>
<name>A0A0L7TE39_9GAMM</name>
<dbReference type="CDD" id="cd00757">
    <property type="entry name" value="ThiF_MoeB_HesA_family"/>
    <property type="match status" value="1"/>
</dbReference>
<dbReference type="GO" id="GO:0061504">
    <property type="term" value="P:cyclic threonylcarbamoyladenosine biosynthetic process"/>
    <property type="evidence" value="ECO:0007669"/>
    <property type="project" value="TreeGrafter"/>
</dbReference>
<evidence type="ECO:0000313" key="5">
    <source>
        <dbReference type="EMBL" id="KOC93628.1"/>
    </source>
</evidence>
<dbReference type="PANTHER" id="PTHR43267">
    <property type="entry name" value="TRNA THREONYLCARBAMOYLADENOSINE DEHYDRATASE"/>
    <property type="match status" value="1"/>
</dbReference>
<dbReference type="InterPro" id="IPR000594">
    <property type="entry name" value="ThiF_NAD_FAD-bd"/>
</dbReference>
<comment type="caution">
    <text evidence="5">The sequence shown here is derived from an EMBL/GenBank/DDBJ whole genome shotgun (WGS) entry which is preliminary data.</text>
</comment>
<dbReference type="AlphaFoldDB" id="A0A0L7TE39"/>
<dbReference type="Proteomes" id="UP000037088">
    <property type="component" value="Unassembled WGS sequence"/>
</dbReference>
<evidence type="ECO:0000313" key="6">
    <source>
        <dbReference type="Proteomes" id="UP000036851"/>
    </source>
</evidence>
<comment type="similarity">
    <text evidence="1">Belongs to the HesA/MoeB/ThiF family.</text>
</comment>